<dbReference type="AlphaFoldDB" id="A0A4Q7E7T3"/>
<sequence length="61" mass="6628">MNDLTTKQRALSAFKSRIISQLGWHYVAGALSDAMITNMCSGFVRLLSSAEAPAPLQRCAK</sequence>
<evidence type="ECO:0000313" key="1">
    <source>
        <dbReference type="EMBL" id="RZM78493.1"/>
    </source>
</evidence>
<gene>
    <name evidence="1" type="ORF">C3B51_15075</name>
</gene>
<accession>A0A4Q7E7T3</accession>
<dbReference type="Proteomes" id="UP000292345">
    <property type="component" value="Unassembled WGS sequence"/>
</dbReference>
<evidence type="ECO:0000313" key="2">
    <source>
        <dbReference type="Proteomes" id="UP000292345"/>
    </source>
</evidence>
<dbReference type="EMBL" id="PPUZ01000039">
    <property type="protein sequence ID" value="RZM78493.1"/>
    <property type="molecule type" value="Genomic_DNA"/>
</dbReference>
<proteinExistence type="predicted"/>
<protein>
    <submittedName>
        <fullName evidence="1">Uncharacterized protein</fullName>
    </submittedName>
</protein>
<dbReference type="RefSeq" id="WP_125717344.1">
    <property type="nucleotide sequence ID" value="NZ_PPUZ01000039.1"/>
</dbReference>
<reference evidence="1 2" key="1">
    <citation type="submission" date="2018-01" db="EMBL/GenBank/DDBJ databases">
        <title>Co-occurrence of chitin degradation, pigmentation and bioactivity in marine Pseudoalteromonas.</title>
        <authorList>
            <person name="Paulsen S."/>
            <person name="Gram L."/>
            <person name="Machado H."/>
        </authorList>
    </citation>
    <scope>NUCLEOTIDE SEQUENCE [LARGE SCALE GENOMIC DNA]</scope>
    <source>
        <strain evidence="1 2">S1946</strain>
    </source>
</reference>
<comment type="caution">
    <text evidence="1">The sequence shown here is derived from an EMBL/GenBank/DDBJ whole genome shotgun (WGS) entry which is preliminary data.</text>
</comment>
<name>A0A4Q7E7T3_9GAMM</name>
<organism evidence="1 2">
    <name type="scientific">Pseudoalteromonas rubra</name>
    <dbReference type="NCBI Taxonomy" id="43658"/>
    <lineage>
        <taxon>Bacteria</taxon>
        <taxon>Pseudomonadati</taxon>
        <taxon>Pseudomonadota</taxon>
        <taxon>Gammaproteobacteria</taxon>
        <taxon>Alteromonadales</taxon>
        <taxon>Pseudoalteromonadaceae</taxon>
        <taxon>Pseudoalteromonas</taxon>
    </lineage>
</organism>